<dbReference type="PANTHER" id="PTHR45947">
    <property type="entry name" value="SULFOQUINOVOSYL TRANSFERASE SQD2"/>
    <property type="match status" value="1"/>
</dbReference>
<dbReference type="GO" id="GO:0016757">
    <property type="term" value="F:glycosyltransferase activity"/>
    <property type="evidence" value="ECO:0007669"/>
    <property type="project" value="TreeGrafter"/>
</dbReference>
<dbReference type="Pfam" id="PF13692">
    <property type="entry name" value="Glyco_trans_1_4"/>
    <property type="match status" value="1"/>
</dbReference>
<reference evidence="2" key="1">
    <citation type="submission" date="2015-04" db="EMBL/GenBank/DDBJ databases">
        <authorList>
            <person name="Syromyatnikov M.Y."/>
            <person name="Popov V.N."/>
        </authorList>
    </citation>
    <scope>NUCLEOTIDE SEQUENCE</scope>
    <source>
        <strain evidence="2">MO-1</strain>
    </source>
</reference>
<name>A0A1S7LL00_MAGMO</name>
<feature type="domain" description="Glycosyltransferase subfamily 4-like N-terminal" evidence="1">
    <location>
        <begin position="36"/>
        <end position="189"/>
    </location>
</feature>
<organism evidence="2">
    <name type="scientific">Magnetococcus massalia (strain MO-1)</name>
    <dbReference type="NCBI Taxonomy" id="451514"/>
    <lineage>
        <taxon>Bacteria</taxon>
        <taxon>Pseudomonadati</taxon>
        <taxon>Pseudomonadota</taxon>
        <taxon>Magnetococcia</taxon>
        <taxon>Magnetococcales</taxon>
        <taxon>Magnetococcaceae</taxon>
        <taxon>Magnetococcus</taxon>
    </lineage>
</organism>
<dbReference type="PANTHER" id="PTHR45947:SF3">
    <property type="entry name" value="SULFOQUINOVOSYL TRANSFERASE SQD2"/>
    <property type="match status" value="1"/>
</dbReference>
<dbReference type="SUPFAM" id="SSF53756">
    <property type="entry name" value="UDP-Glycosyltransferase/glycogen phosphorylase"/>
    <property type="match status" value="1"/>
</dbReference>
<proteinExistence type="predicted"/>
<dbReference type="CDD" id="cd03814">
    <property type="entry name" value="GT4-like"/>
    <property type="match status" value="1"/>
</dbReference>
<evidence type="ECO:0000259" key="1">
    <source>
        <dbReference type="Pfam" id="PF13439"/>
    </source>
</evidence>
<evidence type="ECO:0000313" key="2">
    <source>
        <dbReference type="EMBL" id="CRH06829.1"/>
    </source>
</evidence>
<dbReference type="EMBL" id="LO017727">
    <property type="protein sequence ID" value="CRH06829.1"/>
    <property type="molecule type" value="Genomic_DNA"/>
</dbReference>
<sequence>MRHIDPQTDAAANHVGQNGPRRILIATDAWDPPQVNGVALTYRDTALKLESWGDRVEVIHPRCFEKKWFTIKGDNVEVIRDRGYTARRIDQFAPDHLHIATEGPIGMAAQNHCRKNNIAFTTTYHTQWPEYVERRTLGLVGAGFIYPIMRRFHNRSSGIMATTPEMAELLSDKGFSPPISVWTRGVDTNLFHPRQNPEQIPEPLRGVKKPIYLYVGRLAREKSIDDFLEVACEGTKCVVGEGPDAARLKSKFPDAIFPGLHKGEALAAYYAAADLFVFPSLTDTFGKVLIEALASGTPIAARDHQAPRFILGKSGAGVAHADMATAMQQALEVDPAICLKRAKDFSIDQATQQFRDNLVPCRPVMM</sequence>
<dbReference type="InterPro" id="IPR028098">
    <property type="entry name" value="Glyco_trans_4-like_N"/>
</dbReference>
<gene>
    <name evidence="2" type="ORF">MAGMO_2676</name>
</gene>
<dbReference type="InterPro" id="IPR050194">
    <property type="entry name" value="Glycosyltransferase_grp1"/>
</dbReference>
<dbReference type="Gene3D" id="3.40.50.2000">
    <property type="entry name" value="Glycogen Phosphorylase B"/>
    <property type="match status" value="2"/>
</dbReference>
<accession>A0A1S7LL00</accession>
<protein>
    <submittedName>
        <fullName evidence="2">Putative GT4</fullName>
    </submittedName>
</protein>
<dbReference type="AlphaFoldDB" id="A0A1S7LL00"/>
<dbReference type="Pfam" id="PF13439">
    <property type="entry name" value="Glyco_transf_4"/>
    <property type="match status" value="1"/>
</dbReference>